<protein>
    <submittedName>
        <fullName evidence="1">Gliding motility-associated C-terminal domain-containing protein</fullName>
    </submittedName>
</protein>
<dbReference type="KEGG" id="marp:QYS47_28110"/>
<organism evidence="1">
    <name type="scientific">Marivirga arenosa</name>
    <dbReference type="NCBI Taxonomy" id="3059076"/>
    <lineage>
        <taxon>Bacteria</taxon>
        <taxon>Pseudomonadati</taxon>
        <taxon>Bacteroidota</taxon>
        <taxon>Cytophagia</taxon>
        <taxon>Cytophagales</taxon>
        <taxon>Marivirgaceae</taxon>
        <taxon>Marivirga</taxon>
    </lineage>
</organism>
<dbReference type="Pfam" id="PF13585">
    <property type="entry name" value="CHU_C"/>
    <property type="match status" value="1"/>
</dbReference>
<gene>
    <name evidence="1" type="ORF">QYS47_28110</name>
</gene>
<evidence type="ECO:0000313" key="1">
    <source>
        <dbReference type="EMBL" id="WNB17768.1"/>
    </source>
</evidence>
<accession>A0AA52EZT3</accession>
<reference evidence="1" key="1">
    <citation type="submission" date="2023-08" db="EMBL/GenBank/DDBJ databases">
        <title>Comparative genomics and taxonomic characterization of three novel marine species of genus Marivirga.</title>
        <authorList>
            <person name="Muhammad N."/>
            <person name="Kim S.-G."/>
        </authorList>
    </citation>
    <scope>NUCLEOTIDE SEQUENCE</scope>
    <source>
        <strain evidence="1">BKB1-2</strain>
    </source>
</reference>
<name>A0AA52EZT3_9BACT</name>
<dbReference type="EMBL" id="CP129968">
    <property type="protein sequence ID" value="WNB17768.1"/>
    <property type="molecule type" value="Genomic_DNA"/>
</dbReference>
<proteinExistence type="predicted"/>
<dbReference type="PROSITE" id="PS00018">
    <property type="entry name" value="EF_HAND_1"/>
    <property type="match status" value="1"/>
</dbReference>
<dbReference type="RefSeq" id="WP_322347270.1">
    <property type="nucleotide sequence ID" value="NZ_CP129968.2"/>
</dbReference>
<dbReference type="Gene3D" id="2.60.40.740">
    <property type="match status" value="1"/>
</dbReference>
<dbReference type="NCBIfam" id="TIGR04131">
    <property type="entry name" value="Bac_Flav_CTERM"/>
    <property type="match status" value="1"/>
</dbReference>
<dbReference type="Proteomes" id="UP001232019">
    <property type="component" value="Chromosome"/>
</dbReference>
<dbReference type="InterPro" id="IPR026341">
    <property type="entry name" value="T9SS_type_B"/>
</dbReference>
<sequence length="4231" mass="441938">MRSIFIFLAIFLTFTNLIAKTPVRLDVIKLSDNNLCDDSLDPTGSAFAVIIDDKGKEDTNLKDFTVNWYLGTSPSGTPIHTGPTYDQMADGTYTVVAIHDKSSFTDQVTITIDKTDAQPDAYVKEVKNAKNCKENDGRAKVRVQSFFPSEGDPDHFHDDIKDCKHDICWNFVWYEGNNPFIGDVVAVGADAKDLKPGTYAVVVTNEIDGCQSVVSLSVGLDAEEPIVDGTVVTNITDCEDPNAGALTAFVSGENSNKYEFDWYIGDFIKATPDYNNQTNITGLAAGNYTVVATEKSSGCPSDPLTLTVADLTSVPVIDLTLDAEQTSCDPANPNGAVSATADGTTIGYSFEWFEGQNTLDENLVGSTPSLTGLAAGFYTVRVTNTSDPNSQNCFSTAEIEVTQTLTDPSGINGAVTDQSYCVNLNGAITADVGGATAGYTFYWFDADVASPDLNNPDYTGSSISDLLAGDYTLVVEDNITSCTSTPQTFTVADLTTTPTIALASSTELTSCDSPNGSISITADGTTAGYNFRWFNGSSTAAIDEITPSPGATITGLTAGAYTVLAENSTTGCFDIYEHTVLDNRITPVPTVTVIDQSQCDPLNGEIQANVGGATADYNFYWFDGNIVSPDLTSPDRTGATISGLTSGEYTLVVEDDLTKCTSVAQVLTIQDLTPTISGTITLDASQTSCDASSPNGALSVVGSGGTNYTYEWFTGADASGTSFTSGASITGLSAQTYTVLITDASGCSEEVSFTVPSAIVYPDVDIDNIVPNSVCDPALTSPAINNNGEIEASIGGVTAGYTFYWFDGDVAAPDISAPDFTGSTYSNLPSGDYTVVVVEDATTCPSDRLVVRVPDATPTLTGSITLDASQTSCDTSAPNGELTAAGSGGIGTYSYEWYTGTDTSGAGFATTANVSGLEAQTYTVVITDQGSGCSEEVSFTVPSAIVYPDVDIDNVVPNSVCDPSLTNPAISYNGEIEASIGGVTAGYTFYWFDGDVAAPDISAPDFTGSTYSNLPSGDYTVVVVEDATTCPSDRLVVRVPDATPTLTGSITLDASQTSCDTSAPNGELTAAGSGGIGTYSYEWYTGTDTSGAGFATTANVSGLEAQTYTVIITDQGSGCSEEVSFTVPSAIVYPEVDIDNVVPNSVCDPALTSPAINNNGEIEASIGGVTAGYTFYWFDGDVAAPDISAPDFTGSTYSNLPSGDYTVVVVEDATTCPSDRLVVRVPDATPTLTGSITLDASQTSCDTSAPNGELTAAGSGGIGTYSYEWYTGTDTSGAGFATTANVSGLEAQTYTVIITDQGSGCSEEVSFTVPSAIVYPDVDIDNIVPNSVCDPSLTNPAISYNGEIEASIGGVTAGYTFYWFDGDVAAPDISAPDFTGSTYSNLPSGDYTVVVVEDATICPSDRLVVTVPDATPTIGGTITLDAAQTSCDASAPNGELTAAGSGGTTYAYDWYPGTDTSDPTDIIVSTANITGLSAQTYTVVITDEATGCQEEVSFALPSDIKKPLISIDPNTDITPNSVCNPALATAPDYNGAITANVTYDGAAITLVDYRFDWYIGNDTSGAADFSATGAGANNYPNLAAGEYSLVVTRINPGAGFQCSSEPITVTVPNDITTPTAYINKDALQTSCGAPNGQLTATGASGSGSYRYEWFVGKDATIAFNDGVDGNIIGANGETIQNIAAGDYTIRVTDLATGCRTTQNIYLDENIIDPVVILAVTTPITDCSFDGVITPTITSANAAPSGHSFTWHAGQSIADPVIAVTTDAGTSNPELSTANTGSTIYSGYYTVVVTDIFTGCVSSTETIFLDRPAPLFNIKYNLNVLPSTCGVDEGIVTAYVDANSNGTLDPGEVDYANYTFEWYLGNPTDLAANYYTNPEPVFAPNSVIAIDQNGDYPGSVPGGAGVDGTDYFAPDNATQGATLFGRESGQYTVVVTGPSGCKEFIGVDIGFNNGAEVVVASVDVTESSSCAADNGSLEVTALNNIPGTQTFADYSYNWYEGTNEDIGNEILDGGGSVITTALLNQNGSTMGLAPGYYTVVPIETFGSFCRLIPYTIFLDSAYRKPIVTATTLDPSTNCVGNGTITVAGSKDADDSTPAPATPYSYLWSTGVTSSSITDLSPGDYTVIVTDNQTNCSTTETFTIRDERVIPDISNITSVAQTYCNPNGSLTIDAAEITPGTPDEYTYQVFLNGTDAAEEITGTTTINATVANVVFADLVAGTYYIRATRIDPAGSDAEGCTSAFIQETIDDELDPVVLSLAQSENTSCDPVVNSDASIELAMSTPSLNAGISGATYNIIVDNQPGATLTDQLGIASPFEYGVDAPGNGEIVLPGSYTFTIQNNVSGCTVTRSITVEDNPEPIVFSRSDLTVLPQQLCNPDGEISVSSISPGAVGEYTYTCYEGSVDAANIVGGSGSVLNSGTYGSISAGVYYVVASRIAGNNPGSGCSSVAVRVEIPNAQVDPIVSLSQTANTACDPDPNSDATLTVEMETPSPTAGILNSTYTIDFVSVPMDASVASFTTGAGPGPLSVTFPQAAGDLIMPGTYEVMVTNDVSNCSITRSITVEDNPEPIVFSRSDLTVLPQQLCNPDGDISVSSISPGAVGEYTYTWYEGSVDAANIVGGSGSVLNSGTYGSISAGVYYVVASRIAGNNPGSGCSSVAVRVEIPNAQVDPIVSLSQTANTACDPNPNSDATLTVEMETPSPTAGILNSTYTIDFVSVPTDASVASFTTGAGPGPLSVTFPQAAGDLIMPGTYEVMVTNDVSNCSITRSITVEDNPEPIVFSRSDLTVLPQQLCNPDGEISVSSISPGAVGEYTYTWYEGSVDAANIVGGSGSVLNSGTYGSISAGVYYVVASRIAGNNPGSGCSSVAVRVEIPNAQVDPIVSLSQTANTACDPDPNSDATLTVEMETPSPTAGILNSTYTIDFVSVPMDASVASFTTGAGPGPLSVTFPQAAGDLIMPGTYEVMVTNDVSNCSITRSITVEDNPEPIVFSRSDLTVLPQQLCNPDGDISVSSISPGAVGEYTYTWYEGSVDAANIVGGSGSVLNSGTYGSISAGVYYVVASRIAGNNPGSGCSSVAVRVEIPNAQVDPIVSLSQTANTACDPNPNSDATLTVEMETPSPTAGILNSTYTIDFVSVPTDASVASFTTGAGPGPLSVTFPQAAGDLIMPGTYEVMVTNDVSNCSITRSITVEDNPEPIVFSRSDLTVLPQQLCNPDGDISVSSISPGAVGEYTYTWYEGSVDAANIVGGSGSVLNSGTYGSISAGVYYVVASRIAGNNPGSGCSSVAVRVEIPNAQVDPIVSLSQTANTACDPDPNSDATLTVEMETPSPTAGILNSTYTIDFVSVPMDASVASFTTGAGPGPLSVTFPQAAGDLIMPGTYEVMVTNDVSNCSITRSITVEDNPQPIILRRADISVTDATNCTPSGSITVNSIDPSAINNYTFRWYNGEANYTSGNEISGEITNTLLNLSPGEYYVEAIRNAGENPGSTCISNIVRVEVLDAAIRPDIVIVENAPNSSCDPANPNGSISASVNGEPLADFTYEWFIGLDNTSSPVPASQISGASGETISGLSAGNYTVRVTDNTAPGQACSSIESFYLLEDLTIDVAKDVTFDITPQSDCFDSGAITVASLSPGLPSDFTYEWYYESFDANGLISGETTETITAQPAGTYYVMITNSATSCITEQPIEVEIPFTATSPAIELLDAKPNTDCDPNTPDGFLEVSADGGQTDGYIFTWYQGDLPIEVSATEIGNANRINALDSGYYSVEVYSTLTNCSSTAQFYVEFSPELPKISLTTAPVTNCGSPNGAAYAQIYNMEGNFQFNWYEGNSVKSQADFTGPWLRDIPVGDYTVEAIDLDAPACTSEIINFSIEELIEVPQLKLNQISPNTYCDPDKVNGVAEAIIYYVDEEDPADTAFVTSRFEVLWFRSESYPNGGEEYSGRINSELAATEYTISYRNTTTNCIWESNITITEDLTVVPSPEVEITALFDSCEEPNGAAEISASDLNPNYEYRWYFGEVSDSAEFLAPDVNELGVGTYYVIATDTVSGCVSEPTLVEIEDGRVAPEISLSIEPELCGEYNGLATITINDEYEYRSIEWDTPYGTAYGESFDEFTAGNYSVTVIGSNGCEYTREFSVPAEINVFNGISPNNDGENDVWEIGCISNFEGNRVQIYNRAGALVFSTEGYDNSSNTFSGFGNRGIYAGEKILPDGTYFYVIDKNDGSEAVTGYLELFR</sequence>
<dbReference type="InterPro" id="IPR018247">
    <property type="entry name" value="EF_Hand_1_Ca_BS"/>
</dbReference>